<feature type="compositionally biased region" description="Low complexity" evidence="10">
    <location>
        <begin position="252"/>
        <end position="271"/>
    </location>
</feature>
<dbReference type="GO" id="GO:0003729">
    <property type="term" value="F:mRNA binding"/>
    <property type="evidence" value="ECO:0007669"/>
    <property type="project" value="TreeGrafter"/>
</dbReference>
<keyword evidence="7" id="KW-0508">mRNA splicing</keyword>
<dbReference type="PANTHER" id="PTHR23003">
    <property type="entry name" value="RNA RECOGNITION MOTIF RRM DOMAIN CONTAINING PROTEIN"/>
    <property type="match status" value="1"/>
</dbReference>
<evidence type="ECO:0000256" key="6">
    <source>
        <dbReference type="ARBA" id="ARBA00022884"/>
    </source>
</evidence>
<dbReference type="GO" id="GO:0005634">
    <property type="term" value="C:nucleus"/>
    <property type="evidence" value="ECO:0007669"/>
    <property type="project" value="UniProtKB-SubCell"/>
</dbReference>
<evidence type="ECO:0000256" key="5">
    <source>
        <dbReference type="ARBA" id="ARBA00022737"/>
    </source>
</evidence>
<dbReference type="InterPro" id="IPR012677">
    <property type="entry name" value="Nucleotide-bd_a/b_plait_sf"/>
</dbReference>
<evidence type="ECO:0000313" key="13">
    <source>
        <dbReference type="Proteomes" id="UP001159428"/>
    </source>
</evidence>
<keyword evidence="13" id="KW-1185">Reference proteome</keyword>
<evidence type="ECO:0000256" key="9">
    <source>
        <dbReference type="PROSITE-ProRule" id="PRU00176"/>
    </source>
</evidence>
<dbReference type="Pfam" id="PF00076">
    <property type="entry name" value="RRM_1"/>
    <property type="match status" value="2"/>
</dbReference>
<feature type="region of interest" description="Disordered" evidence="10">
    <location>
        <begin position="206"/>
        <end position="271"/>
    </location>
</feature>
<dbReference type="InterPro" id="IPR035979">
    <property type="entry name" value="RBD_domain_sf"/>
</dbReference>
<dbReference type="Gene3D" id="3.30.70.330">
    <property type="match status" value="2"/>
</dbReference>
<feature type="compositionally biased region" description="Gly residues" evidence="10">
    <location>
        <begin position="100"/>
        <end position="122"/>
    </location>
</feature>
<dbReference type="AlphaFoldDB" id="A0AAU9VS21"/>
<dbReference type="InterPro" id="IPR050374">
    <property type="entry name" value="RRT5_SRSF_SR"/>
</dbReference>
<feature type="domain" description="RRM" evidence="11">
    <location>
        <begin position="138"/>
        <end position="211"/>
    </location>
</feature>
<evidence type="ECO:0000259" key="11">
    <source>
        <dbReference type="PROSITE" id="PS50102"/>
    </source>
</evidence>
<evidence type="ECO:0000256" key="7">
    <source>
        <dbReference type="ARBA" id="ARBA00023187"/>
    </source>
</evidence>
<comment type="subcellular location">
    <subcellularLocation>
        <location evidence="1">Nucleus</location>
    </subcellularLocation>
</comment>
<evidence type="ECO:0000256" key="8">
    <source>
        <dbReference type="ARBA" id="ARBA00023242"/>
    </source>
</evidence>
<keyword evidence="4" id="KW-0507">mRNA processing</keyword>
<evidence type="ECO:0000256" key="2">
    <source>
        <dbReference type="ARBA" id="ARBA00010269"/>
    </source>
</evidence>
<evidence type="ECO:0000256" key="3">
    <source>
        <dbReference type="ARBA" id="ARBA00022553"/>
    </source>
</evidence>
<evidence type="ECO:0000256" key="10">
    <source>
        <dbReference type="SAM" id="MobiDB-lite"/>
    </source>
</evidence>
<evidence type="ECO:0000313" key="12">
    <source>
        <dbReference type="EMBL" id="CAH3036470.1"/>
    </source>
</evidence>
<feature type="region of interest" description="Disordered" evidence="10">
    <location>
        <begin position="93"/>
        <end position="122"/>
    </location>
</feature>
<evidence type="ECO:0000256" key="1">
    <source>
        <dbReference type="ARBA" id="ARBA00004123"/>
    </source>
</evidence>
<feature type="compositionally biased region" description="Basic residues" evidence="10">
    <location>
        <begin position="211"/>
        <end position="246"/>
    </location>
</feature>
<comment type="caution">
    <text evidence="12">The sequence shown here is derived from an EMBL/GenBank/DDBJ whole genome shotgun (WGS) entry which is preliminary data.</text>
</comment>
<evidence type="ECO:0000256" key="4">
    <source>
        <dbReference type="ARBA" id="ARBA00022664"/>
    </source>
</evidence>
<gene>
    <name evidence="12" type="ORF">PMEA_00016888</name>
</gene>
<comment type="similarity">
    <text evidence="2">Belongs to the splicing factor SR family.</text>
</comment>
<keyword evidence="6 9" id="KW-0694">RNA-binding</keyword>
<accession>A0AAU9VS21</accession>
<dbReference type="GO" id="GO:0006397">
    <property type="term" value="P:mRNA processing"/>
    <property type="evidence" value="ECO:0007669"/>
    <property type="project" value="UniProtKB-KW"/>
</dbReference>
<dbReference type="PANTHER" id="PTHR23003:SF51">
    <property type="entry name" value="SERINE-ARGININE PROTEIN 55"/>
    <property type="match status" value="1"/>
</dbReference>
<dbReference type="EMBL" id="CALNXJ010000003">
    <property type="protein sequence ID" value="CAH3036470.1"/>
    <property type="molecule type" value="Genomic_DNA"/>
</dbReference>
<dbReference type="GO" id="GO:0008380">
    <property type="term" value="P:RNA splicing"/>
    <property type="evidence" value="ECO:0007669"/>
    <property type="project" value="UniProtKB-KW"/>
</dbReference>
<keyword evidence="3" id="KW-0597">Phosphoprotein</keyword>
<dbReference type="InterPro" id="IPR000504">
    <property type="entry name" value="RRM_dom"/>
</dbReference>
<keyword evidence="8" id="KW-0539">Nucleus</keyword>
<dbReference type="GO" id="GO:0005737">
    <property type="term" value="C:cytoplasm"/>
    <property type="evidence" value="ECO:0007669"/>
    <property type="project" value="TreeGrafter"/>
</dbReference>
<dbReference type="CDD" id="cd12337">
    <property type="entry name" value="RRM1_SRSF4_like"/>
    <property type="match status" value="1"/>
</dbReference>
<dbReference type="FunFam" id="3.30.70.330:FF:000028">
    <property type="entry name" value="Putative serine/arginine-rich splicing factor 4"/>
    <property type="match status" value="1"/>
</dbReference>
<organism evidence="12 13">
    <name type="scientific">Pocillopora meandrina</name>
    <dbReference type="NCBI Taxonomy" id="46732"/>
    <lineage>
        <taxon>Eukaryota</taxon>
        <taxon>Metazoa</taxon>
        <taxon>Cnidaria</taxon>
        <taxon>Anthozoa</taxon>
        <taxon>Hexacorallia</taxon>
        <taxon>Scleractinia</taxon>
        <taxon>Astrocoeniina</taxon>
        <taxon>Pocilloporidae</taxon>
        <taxon>Pocillopora</taxon>
    </lineage>
</organism>
<dbReference type="PROSITE" id="PS50102">
    <property type="entry name" value="RRM"/>
    <property type="match status" value="2"/>
</dbReference>
<keyword evidence="5" id="KW-0677">Repeat</keyword>
<sequence>MQSLLCKSYLCCVPEQERIMSRDRAPRVFLGRLPRDCKERDVEKFFRGFGRIREINLKSGFGFVEFDDYKDADDAVYELNHKEFMGERITVEHARPTSRSGGGGGGGGGGGSGGGSGMRRGGGFRFRDRYGAPYNTEFKLTVENLSSRASWQDLKDYMRQAGEVTFTQCHRDRIGEGVVEFASLNDMQRALKRLDGTELLGKRIRLTERNRPRRSRSLSPRRRTSRSRSRSPRRSHSPATRGRHSRSPLAQRGRSLSPRPSGSPGRRLYSS</sequence>
<reference evidence="12 13" key="1">
    <citation type="submission" date="2022-05" db="EMBL/GenBank/DDBJ databases">
        <authorList>
            <consortium name="Genoscope - CEA"/>
            <person name="William W."/>
        </authorList>
    </citation>
    <scope>NUCLEOTIDE SEQUENCE [LARGE SCALE GENOMIC DNA]</scope>
</reference>
<protein>
    <recommendedName>
        <fullName evidence="11">RRM domain-containing protein</fullName>
    </recommendedName>
</protein>
<dbReference type="SMART" id="SM00360">
    <property type="entry name" value="RRM"/>
    <property type="match status" value="2"/>
</dbReference>
<dbReference type="Proteomes" id="UP001159428">
    <property type="component" value="Unassembled WGS sequence"/>
</dbReference>
<feature type="domain" description="RRM" evidence="11">
    <location>
        <begin position="26"/>
        <end position="96"/>
    </location>
</feature>
<dbReference type="SUPFAM" id="SSF54928">
    <property type="entry name" value="RNA-binding domain, RBD"/>
    <property type="match status" value="1"/>
</dbReference>
<dbReference type="FunFam" id="3.30.70.330:FF:000420">
    <property type="entry name" value="serine-arginine protein 55 isoform X1"/>
    <property type="match status" value="1"/>
</dbReference>
<name>A0AAU9VS21_9CNID</name>
<proteinExistence type="inferred from homology"/>